<accession>G8WY94</accession>
<reference evidence="3" key="1">
    <citation type="submission" date="2011-12" db="EMBL/GenBank/DDBJ databases">
        <title>Complete genome sequence of Streptomyces cattleya strain DSM 46488.</title>
        <authorList>
            <person name="Ou H.-Y."/>
            <person name="Li P."/>
            <person name="Zhao C."/>
            <person name="O'Hagan D."/>
            <person name="Deng Z."/>
        </authorList>
    </citation>
    <scope>NUCLEOTIDE SEQUENCE [LARGE SCALE GENOMIC DNA]</scope>
    <source>
        <strain evidence="3">ATCC 35852 / DSM 46488 / JCM 4925 / NBRC 14057 / NRRL 8057</strain>
    </source>
</reference>
<gene>
    <name evidence="2" type="ordered locus">SCATT_54950</name>
</gene>
<protein>
    <submittedName>
        <fullName evidence="2">Uncharacterized protein</fullName>
    </submittedName>
</protein>
<sequence>MPGGVGHRAEGGVRRRPGGGHRRSGGLRTAPGAAGEPVGGALPWPATAHSVPFSPRPSSPGHPCCVVGRRP</sequence>
<dbReference type="PATRIC" id="fig|1003195.29.peg.5478"/>
<dbReference type="Proteomes" id="UP000007842">
    <property type="component" value="Chromosome"/>
</dbReference>
<organism evidence="2 3">
    <name type="scientific">Streptantibioticus cattleyicolor (strain ATCC 35852 / DSM 46488 / JCM 4925 / NBRC 14057 / NRRL 8057)</name>
    <name type="common">Streptomyces cattleya</name>
    <dbReference type="NCBI Taxonomy" id="1003195"/>
    <lineage>
        <taxon>Bacteria</taxon>
        <taxon>Bacillati</taxon>
        <taxon>Actinomycetota</taxon>
        <taxon>Actinomycetes</taxon>
        <taxon>Kitasatosporales</taxon>
        <taxon>Streptomycetaceae</taxon>
        <taxon>Streptantibioticus</taxon>
    </lineage>
</organism>
<evidence type="ECO:0000313" key="3">
    <source>
        <dbReference type="Proteomes" id="UP000007842"/>
    </source>
</evidence>
<evidence type="ECO:0000256" key="1">
    <source>
        <dbReference type="SAM" id="MobiDB-lite"/>
    </source>
</evidence>
<feature type="region of interest" description="Disordered" evidence="1">
    <location>
        <begin position="1"/>
        <end position="71"/>
    </location>
</feature>
<evidence type="ECO:0000313" key="2">
    <source>
        <dbReference type="EMBL" id="AEW97866.1"/>
    </source>
</evidence>
<dbReference type="KEGG" id="scy:SCATT_54950"/>
<keyword evidence="3" id="KW-1185">Reference proteome</keyword>
<dbReference type="HOGENOM" id="CLU_2738193_0_0_11"/>
<feature type="compositionally biased region" description="Basic residues" evidence="1">
    <location>
        <begin position="14"/>
        <end position="25"/>
    </location>
</feature>
<name>G8WY94_STREN</name>
<dbReference type="EMBL" id="CP003219">
    <property type="protein sequence ID" value="AEW97866.1"/>
    <property type="molecule type" value="Genomic_DNA"/>
</dbReference>
<proteinExistence type="predicted"/>
<feature type="compositionally biased region" description="Low complexity" evidence="1">
    <location>
        <begin position="26"/>
        <end position="43"/>
    </location>
</feature>
<dbReference type="AlphaFoldDB" id="G8WY94"/>